<proteinExistence type="predicted"/>
<evidence type="ECO:0000313" key="1">
    <source>
        <dbReference type="EMBL" id="JAD65885.1"/>
    </source>
</evidence>
<reference evidence="1" key="2">
    <citation type="journal article" date="2015" name="Data Brief">
        <title>Shoot transcriptome of the giant reed, Arundo donax.</title>
        <authorList>
            <person name="Barrero R.A."/>
            <person name="Guerrero F.D."/>
            <person name="Moolhuijzen P."/>
            <person name="Goolsby J.A."/>
            <person name="Tidwell J."/>
            <person name="Bellgard S.E."/>
            <person name="Bellgard M.I."/>
        </authorList>
    </citation>
    <scope>NUCLEOTIDE SEQUENCE</scope>
    <source>
        <tissue evidence="1">Shoot tissue taken approximately 20 cm above the soil surface</tissue>
    </source>
</reference>
<reference evidence="1" key="1">
    <citation type="submission" date="2014-09" db="EMBL/GenBank/DDBJ databases">
        <authorList>
            <person name="Magalhaes I.L.F."/>
            <person name="Oliveira U."/>
            <person name="Santos F.R."/>
            <person name="Vidigal T.H.D.A."/>
            <person name="Brescovit A.D."/>
            <person name="Santos A.J."/>
        </authorList>
    </citation>
    <scope>NUCLEOTIDE SEQUENCE</scope>
    <source>
        <tissue evidence="1">Shoot tissue taken approximately 20 cm above the soil surface</tissue>
    </source>
</reference>
<organism evidence="1">
    <name type="scientific">Arundo donax</name>
    <name type="common">Giant reed</name>
    <name type="synonym">Donax arundinaceus</name>
    <dbReference type="NCBI Taxonomy" id="35708"/>
    <lineage>
        <taxon>Eukaryota</taxon>
        <taxon>Viridiplantae</taxon>
        <taxon>Streptophyta</taxon>
        <taxon>Embryophyta</taxon>
        <taxon>Tracheophyta</taxon>
        <taxon>Spermatophyta</taxon>
        <taxon>Magnoliopsida</taxon>
        <taxon>Liliopsida</taxon>
        <taxon>Poales</taxon>
        <taxon>Poaceae</taxon>
        <taxon>PACMAD clade</taxon>
        <taxon>Arundinoideae</taxon>
        <taxon>Arundineae</taxon>
        <taxon>Arundo</taxon>
    </lineage>
</organism>
<dbReference type="AlphaFoldDB" id="A0A0A9BXI8"/>
<name>A0A0A9BXI8_ARUDO</name>
<sequence>MLHNKVGCIQNPSAKNCTRILRLKKTLLIWKLQEKLLFCFQWTAEVFSFHKIRLSFSL</sequence>
<dbReference type="EMBL" id="GBRH01232010">
    <property type="protein sequence ID" value="JAD65885.1"/>
    <property type="molecule type" value="Transcribed_RNA"/>
</dbReference>
<protein>
    <submittedName>
        <fullName evidence="1">Uncharacterized protein</fullName>
    </submittedName>
</protein>
<accession>A0A0A9BXI8</accession>